<gene>
    <name evidence="4" type="ORF">GBM95_01335</name>
</gene>
<dbReference type="CDD" id="cd04301">
    <property type="entry name" value="NAT_SF"/>
    <property type="match status" value="1"/>
</dbReference>
<dbReference type="Gene3D" id="3.40.630.30">
    <property type="match status" value="1"/>
</dbReference>
<reference evidence="4 5" key="1">
    <citation type="submission" date="2019-10" db="EMBL/GenBank/DDBJ databases">
        <title>Genome diversity of Sutterella seckii.</title>
        <authorList>
            <person name="Chaplin A.V."/>
            <person name="Sokolova S.R."/>
            <person name="Mosin K.A."/>
            <person name="Ivanova E.L."/>
            <person name="Kochetkova T.O."/>
            <person name="Goltsov A.Y."/>
            <person name="Trofimov D.Y."/>
            <person name="Efimov B.A."/>
        </authorList>
    </citation>
    <scope>NUCLEOTIDE SEQUENCE [LARGE SCALE GENOMIC DNA]</scope>
    <source>
        <strain evidence="4 5">ASD393</strain>
    </source>
</reference>
<dbReference type="Pfam" id="PF13673">
    <property type="entry name" value="Acetyltransf_10"/>
    <property type="match status" value="1"/>
</dbReference>
<feature type="domain" description="N-acetyltransferase" evidence="3">
    <location>
        <begin position="3"/>
        <end position="141"/>
    </location>
</feature>
<dbReference type="PROSITE" id="PS51186">
    <property type="entry name" value="GNAT"/>
    <property type="match status" value="1"/>
</dbReference>
<evidence type="ECO:0000313" key="5">
    <source>
        <dbReference type="Proteomes" id="UP000430564"/>
    </source>
</evidence>
<name>A0A6I1EQV7_9BURK</name>
<evidence type="ECO:0000313" key="4">
    <source>
        <dbReference type="EMBL" id="KAB7662965.1"/>
    </source>
</evidence>
<dbReference type="GO" id="GO:0016747">
    <property type="term" value="F:acyltransferase activity, transferring groups other than amino-acyl groups"/>
    <property type="evidence" value="ECO:0007669"/>
    <property type="project" value="InterPro"/>
</dbReference>
<comment type="caution">
    <text evidence="4">The sequence shown here is derived from an EMBL/GenBank/DDBJ whole genome shotgun (WGS) entry which is preliminary data.</text>
</comment>
<dbReference type="OrthoDB" id="9796171at2"/>
<organism evidence="4 5">
    <name type="scientific">Sutterella seckii</name>
    <dbReference type="NCBI Taxonomy" id="1944635"/>
    <lineage>
        <taxon>Bacteria</taxon>
        <taxon>Pseudomonadati</taxon>
        <taxon>Pseudomonadota</taxon>
        <taxon>Betaproteobacteria</taxon>
        <taxon>Burkholderiales</taxon>
        <taxon>Sutterellaceae</taxon>
        <taxon>Sutterella</taxon>
    </lineage>
</organism>
<keyword evidence="1 4" id="KW-0808">Transferase</keyword>
<dbReference type="AlphaFoldDB" id="A0A6I1EQV7"/>
<dbReference type="PANTHER" id="PTHR42919:SF8">
    <property type="entry name" value="N-ALPHA-ACETYLTRANSFERASE 50"/>
    <property type="match status" value="1"/>
</dbReference>
<evidence type="ECO:0000259" key="3">
    <source>
        <dbReference type="PROSITE" id="PS51186"/>
    </source>
</evidence>
<accession>A0A6I1EQV7</accession>
<dbReference type="EMBL" id="WEHX01000003">
    <property type="protein sequence ID" value="KAB7662965.1"/>
    <property type="molecule type" value="Genomic_DNA"/>
</dbReference>
<dbReference type="SUPFAM" id="SSF55729">
    <property type="entry name" value="Acyl-CoA N-acyltransferases (Nat)"/>
    <property type="match status" value="1"/>
</dbReference>
<evidence type="ECO:0000256" key="1">
    <source>
        <dbReference type="ARBA" id="ARBA00022679"/>
    </source>
</evidence>
<dbReference type="Proteomes" id="UP000430564">
    <property type="component" value="Unassembled WGS sequence"/>
</dbReference>
<evidence type="ECO:0000256" key="2">
    <source>
        <dbReference type="ARBA" id="ARBA00023315"/>
    </source>
</evidence>
<dbReference type="RefSeq" id="WP_152157443.1">
    <property type="nucleotide sequence ID" value="NZ_WEHX01000003.1"/>
</dbReference>
<sequence length="141" mass="15622">MDISIEKGSWKTLEHPASAVRLMVFVAEQKVPKEEEIDALDPVSTHFVARDSRHMVVGTARLTPDGRIGRLAVLKPFRGRGVGAKLLEAVLECARASGLREVTLHAQVHARGFYEKYGFKAEGAVFDECGIDHIQMRLRLG</sequence>
<protein>
    <submittedName>
        <fullName evidence="4">GNAT family N-acetyltransferase</fullName>
    </submittedName>
</protein>
<dbReference type="PANTHER" id="PTHR42919">
    <property type="entry name" value="N-ALPHA-ACETYLTRANSFERASE"/>
    <property type="match status" value="1"/>
</dbReference>
<dbReference type="InterPro" id="IPR000182">
    <property type="entry name" value="GNAT_dom"/>
</dbReference>
<dbReference type="InterPro" id="IPR016181">
    <property type="entry name" value="Acyl_CoA_acyltransferase"/>
</dbReference>
<proteinExistence type="predicted"/>
<dbReference type="InterPro" id="IPR051556">
    <property type="entry name" value="N-term/lysine_N-AcTrnsfr"/>
</dbReference>
<keyword evidence="2" id="KW-0012">Acyltransferase</keyword>